<keyword evidence="4" id="KW-0560">Oxidoreductase</keyword>
<gene>
    <name evidence="6" type="ORF">BD310DRAFT_406246</name>
</gene>
<sequence>MPGVPAQTHASSYQLYKTLPAPRFPCPSCPRPCSVLGSLMPTVTRAAALTLDFLVIGGGVGGLAVAYVLSKAGHRVRVLERRDLNVPGGGHRVPPNLSKILRQWVGEEELMKVSTRCVGTPFHHLRTGELVGYLHWKPAVMAETGGEFLLMHHDDIIRMLYKLATEAGATIDFNTEVTSIQQGSDAIPNPSVTLANGDVLTADILIGADGYKSLVREVVLEEEDNAKPAGMTLYTGVVDAEGMLKDPELRPYALSDEWAIFMGSHRSVCGHPVRAKKEYFFHVYSWHNLDGLEQDGEENWDELFPTEKMNVETHGPKVQRLIKMAPYLIRTRFMSRKDGIDDWADATGRIVLLGDAAHPSFPGGSHGASMAVEDAVVLGSLFSHLRMMDQIPSFLSAYQELRQRRCDLVKLADIGNAQMVAMPDGPHAEARDEDMRRRKDEWDEGTLKAQFEEIAEIFLYDAGDAAEEWWVNWGRFSQTAREQPNVVNFNNFNFSSVVVHDD</sequence>
<accession>A0A4Q9NJI3</accession>
<keyword evidence="3" id="KW-0274">FAD</keyword>
<dbReference type="InterPro" id="IPR050493">
    <property type="entry name" value="FAD-dep_Monooxygenase_BioMet"/>
</dbReference>
<evidence type="ECO:0000256" key="1">
    <source>
        <dbReference type="ARBA" id="ARBA00007992"/>
    </source>
</evidence>
<organism evidence="6 7">
    <name type="scientific">Dichomitus squalens</name>
    <dbReference type="NCBI Taxonomy" id="114155"/>
    <lineage>
        <taxon>Eukaryota</taxon>
        <taxon>Fungi</taxon>
        <taxon>Dikarya</taxon>
        <taxon>Basidiomycota</taxon>
        <taxon>Agaricomycotina</taxon>
        <taxon>Agaricomycetes</taxon>
        <taxon>Polyporales</taxon>
        <taxon>Polyporaceae</taxon>
        <taxon>Dichomitus</taxon>
    </lineage>
</organism>
<dbReference type="SUPFAM" id="SSF51905">
    <property type="entry name" value="FAD/NAD(P)-binding domain"/>
    <property type="match status" value="1"/>
</dbReference>
<dbReference type="Proteomes" id="UP000292082">
    <property type="component" value="Unassembled WGS sequence"/>
</dbReference>
<dbReference type="Pfam" id="PF01494">
    <property type="entry name" value="FAD_binding_3"/>
    <property type="match status" value="1"/>
</dbReference>
<dbReference type="PRINTS" id="PR00420">
    <property type="entry name" value="RNGMNOXGNASE"/>
</dbReference>
<reference evidence="6 7" key="1">
    <citation type="submission" date="2019-01" db="EMBL/GenBank/DDBJ databases">
        <title>Draft genome sequences of three monokaryotic isolates of the white-rot basidiomycete fungus Dichomitus squalens.</title>
        <authorList>
            <consortium name="DOE Joint Genome Institute"/>
            <person name="Lopez S.C."/>
            <person name="Andreopoulos B."/>
            <person name="Pangilinan J."/>
            <person name="Lipzen A."/>
            <person name="Riley R."/>
            <person name="Ahrendt S."/>
            <person name="Ng V."/>
            <person name="Barry K."/>
            <person name="Daum C."/>
            <person name="Grigoriev I.V."/>
            <person name="Hilden K.S."/>
            <person name="Makela M.R."/>
            <person name="de Vries R.P."/>
        </authorList>
    </citation>
    <scope>NUCLEOTIDE SEQUENCE [LARGE SCALE GENOMIC DNA]</scope>
    <source>
        <strain evidence="6 7">CBS 464.89</strain>
    </source>
</reference>
<evidence type="ECO:0000256" key="4">
    <source>
        <dbReference type="ARBA" id="ARBA00023002"/>
    </source>
</evidence>
<evidence type="ECO:0000256" key="2">
    <source>
        <dbReference type="ARBA" id="ARBA00022630"/>
    </source>
</evidence>
<dbReference type="InterPro" id="IPR036188">
    <property type="entry name" value="FAD/NAD-bd_sf"/>
</dbReference>
<keyword evidence="2" id="KW-0285">Flavoprotein</keyword>
<proteinExistence type="inferred from homology"/>
<evidence type="ECO:0000313" key="6">
    <source>
        <dbReference type="EMBL" id="TBU59469.1"/>
    </source>
</evidence>
<dbReference type="GO" id="GO:0004497">
    <property type="term" value="F:monooxygenase activity"/>
    <property type="evidence" value="ECO:0007669"/>
    <property type="project" value="UniProtKB-KW"/>
</dbReference>
<keyword evidence="7" id="KW-1185">Reference proteome</keyword>
<dbReference type="EMBL" id="ML145113">
    <property type="protein sequence ID" value="TBU59469.1"/>
    <property type="molecule type" value="Genomic_DNA"/>
</dbReference>
<dbReference type="PANTHER" id="PTHR13789">
    <property type="entry name" value="MONOOXYGENASE"/>
    <property type="match status" value="1"/>
</dbReference>
<keyword evidence="5" id="KW-0503">Monooxygenase</keyword>
<evidence type="ECO:0000256" key="5">
    <source>
        <dbReference type="ARBA" id="ARBA00023033"/>
    </source>
</evidence>
<comment type="similarity">
    <text evidence="1">Belongs to the paxM FAD-dependent monooxygenase family.</text>
</comment>
<dbReference type="Gene3D" id="3.50.50.60">
    <property type="entry name" value="FAD/NAD(P)-binding domain"/>
    <property type="match status" value="1"/>
</dbReference>
<name>A0A4Q9NJI3_9APHY</name>
<protein>
    <submittedName>
        <fullName evidence="6">FAD/NAD(P)-binding domain-containing protein</fullName>
    </submittedName>
</protein>
<evidence type="ECO:0000313" key="7">
    <source>
        <dbReference type="Proteomes" id="UP000292082"/>
    </source>
</evidence>
<dbReference type="AlphaFoldDB" id="A0A4Q9NJI3"/>
<dbReference type="STRING" id="114155.A0A4Q9NJI3"/>
<evidence type="ECO:0000256" key="3">
    <source>
        <dbReference type="ARBA" id="ARBA00022827"/>
    </source>
</evidence>
<dbReference type="GO" id="GO:0071949">
    <property type="term" value="F:FAD binding"/>
    <property type="evidence" value="ECO:0007669"/>
    <property type="project" value="InterPro"/>
</dbReference>
<dbReference type="InterPro" id="IPR002938">
    <property type="entry name" value="FAD-bd"/>
</dbReference>
<dbReference type="PANTHER" id="PTHR13789:SF306">
    <property type="entry name" value="HYDROXYLASE, PUTATIVE-RELATED"/>
    <property type="match status" value="1"/>
</dbReference>